<organism evidence="1">
    <name type="scientific">Rhizophora mucronata</name>
    <name type="common">Asiatic mangrove</name>
    <dbReference type="NCBI Taxonomy" id="61149"/>
    <lineage>
        <taxon>Eukaryota</taxon>
        <taxon>Viridiplantae</taxon>
        <taxon>Streptophyta</taxon>
        <taxon>Embryophyta</taxon>
        <taxon>Tracheophyta</taxon>
        <taxon>Spermatophyta</taxon>
        <taxon>Magnoliopsida</taxon>
        <taxon>eudicotyledons</taxon>
        <taxon>Gunneridae</taxon>
        <taxon>Pentapetalae</taxon>
        <taxon>rosids</taxon>
        <taxon>fabids</taxon>
        <taxon>Malpighiales</taxon>
        <taxon>Rhizophoraceae</taxon>
        <taxon>Rhizophora</taxon>
    </lineage>
</organism>
<reference evidence="1" key="1">
    <citation type="submission" date="2018-02" db="EMBL/GenBank/DDBJ databases">
        <title>Rhizophora mucronata_Transcriptome.</title>
        <authorList>
            <person name="Meera S.P."/>
            <person name="Sreeshan A."/>
            <person name="Augustine A."/>
        </authorList>
    </citation>
    <scope>NUCLEOTIDE SEQUENCE</scope>
    <source>
        <tissue evidence="1">Leaf</tissue>
    </source>
</reference>
<dbReference type="AlphaFoldDB" id="A0A2P2MKE9"/>
<accession>A0A2P2MKE9</accession>
<name>A0A2P2MKE9_RHIMU</name>
<evidence type="ECO:0000313" key="1">
    <source>
        <dbReference type="EMBL" id="MBX30695.1"/>
    </source>
</evidence>
<protein>
    <submittedName>
        <fullName evidence="1">Uncharacterized protein</fullName>
    </submittedName>
</protein>
<proteinExistence type="predicted"/>
<dbReference type="EMBL" id="GGEC01050211">
    <property type="protein sequence ID" value="MBX30695.1"/>
    <property type="molecule type" value="Transcribed_RNA"/>
</dbReference>
<sequence length="51" mass="6137">MLRKGWQGLSTKNLQLSDFSFSLIILVEIDEQWLQLTSLPFKERFKPNRRK</sequence>